<sequence length="409" mass="45519">MGIYVYRAVDLKGKIVKGRLEAKDEVEVSTQLAKLGYQPISISFKGEKKAFFLERLLKKGFKKVSAQALIVFTRQFATMIKAAVPIVEALKVLAEQTEDSNLKEALHQIVRDIEEGSKLSEAMAKHPHIFGDLYVNTVVAGEAGGVLDKVLLRLATVLEEEQETKTGIKSALRYPVMVVVALFVAVIVLSVFVMPQFIKIYQGFKVALPLPTQIMIFVSNSLRHYWYITIPLLAGVYFLFRFYINTPPGRRMWDNFKFNMPVFGKIYTKIVMLRFASMLNVLYQAGLPILKILDIVKITIGNIILAKDVDKIKKDVADGKGISGGILASKYFPRMVGYMVSIGEKAGALTTMLDSLCEYYSQEVKNALKNLTSLIEPIMTAVLGAVVMGMALAIFLPMWNLISIVKKGG</sequence>
<dbReference type="PRINTS" id="PR00812">
    <property type="entry name" value="BCTERIALGSPF"/>
</dbReference>
<dbReference type="GO" id="GO:0005886">
    <property type="term" value="C:plasma membrane"/>
    <property type="evidence" value="ECO:0007669"/>
    <property type="project" value="UniProtKB-SubCell"/>
</dbReference>
<dbReference type="EMBL" id="DRBC01000205">
    <property type="protein sequence ID" value="HDN84796.1"/>
    <property type="molecule type" value="Genomic_DNA"/>
</dbReference>
<gene>
    <name evidence="10" type="ORF">ENG47_03455</name>
</gene>
<dbReference type="InterPro" id="IPR042094">
    <property type="entry name" value="T2SS_GspF_sf"/>
</dbReference>
<feature type="domain" description="Type II secretion system protein GspF" evidence="9">
    <location>
        <begin position="72"/>
        <end position="195"/>
    </location>
</feature>
<keyword evidence="7 8" id="KW-0472">Membrane</keyword>
<name>A0A7V0QQH7_UNCAE</name>
<dbReference type="FunFam" id="1.20.81.30:FF:000001">
    <property type="entry name" value="Type II secretion system protein F"/>
    <property type="match status" value="1"/>
</dbReference>
<evidence type="ECO:0000256" key="4">
    <source>
        <dbReference type="ARBA" id="ARBA00022519"/>
    </source>
</evidence>
<evidence type="ECO:0000256" key="5">
    <source>
        <dbReference type="ARBA" id="ARBA00022692"/>
    </source>
</evidence>
<feature type="transmembrane region" description="Helical" evidence="8">
    <location>
        <begin position="174"/>
        <end position="194"/>
    </location>
</feature>
<comment type="caution">
    <text evidence="10">The sequence shown here is derived from an EMBL/GenBank/DDBJ whole genome shotgun (WGS) entry which is preliminary data.</text>
</comment>
<dbReference type="AlphaFoldDB" id="A0A7V0QQH7"/>
<dbReference type="Pfam" id="PF00482">
    <property type="entry name" value="T2SSF"/>
    <property type="match status" value="2"/>
</dbReference>
<evidence type="ECO:0000313" key="10">
    <source>
        <dbReference type="EMBL" id="HDN84796.1"/>
    </source>
</evidence>
<feature type="domain" description="Type II secretion system protein GspF" evidence="9">
    <location>
        <begin position="275"/>
        <end position="397"/>
    </location>
</feature>
<dbReference type="PANTHER" id="PTHR30012">
    <property type="entry name" value="GENERAL SECRETION PATHWAY PROTEIN"/>
    <property type="match status" value="1"/>
</dbReference>
<feature type="transmembrane region" description="Helical" evidence="8">
    <location>
        <begin position="225"/>
        <end position="244"/>
    </location>
</feature>
<accession>A0A7V0QQH7</accession>
<organism evidence="10">
    <name type="scientific">Aerophobetes bacterium</name>
    <dbReference type="NCBI Taxonomy" id="2030807"/>
    <lineage>
        <taxon>Bacteria</taxon>
        <taxon>Candidatus Aerophobota</taxon>
    </lineage>
</organism>
<feature type="transmembrane region" description="Helical" evidence="8">
    <location>
        <begin position="378"/>
        <end position="399"/>
    </location>
</feature>
<evidence type="ECO:0000256" key="8">
    <source>
        <dbReference type="SAM" id="Phobius"/>
    </source>
</evidence>
<evidence type="ECO:0000256" key="6">
    <source>
        <dbReference type="ARBA" id="ARBA00022989"/>
    </source>
</evidence>
<evidence type="ECO:0000256" key="7">
    <source>
        <dbReference type="ARBA" id="ARBA00023136"/>
    </source>
</evidence>
<evidence type="ECO:0000259" key="9">
    <source>
        <dbReference type="Pfam" id="PF00482"/>
    </source>
</evidence>
<comment type="similarity">
    <text evidence="2">Belongs to the GSP F family.</text>
</comment>
<dbReference type="InterPro" id="IPR018076">
    <property type="entry name" value="T2SS_GspF_dom"/>
</dbReference>
<keyword evidence="3" id="KW-1003">Cell membrane</keyword>
<protein>
    <submittedName>
        <fullName evidence="10">Type II secretion system F family protein</fullName>
    </submittedName>
</protein>
<evidence type="ECO:0000256" key="2">
    <source>
        <dbReference type="ARBA" id="ARBA00005745"/>
    </source>
</evidence>
<keyword evidence="6 8" id="KW-1133">Transmembrane helix</keyword>
<dbReference type="PANTHER" id="PTHR30012:SF0">
    <property type="entry name" value="TYPE II SECRETION SYSTEM PROTEIN F-RELATED"/>
    <property type="match status" value="1"/>
</dbReference>
<keyword evidence="4" id="KW-0997">Cell inner membrane</keyword>
<comment type="subcellular location">
    <subcellularLocation>
        <location evidence="1">Cell inner membrane</location>
        <topology evidence="1">Multi-pass membrane protein</topology>
    </subcellularLocation>
</comment>
<dbReference type="Proteomes" id="UP000885660">
    <property type="component" value="Unassembled WGS sequence"/>
</dbReference>
<dbReference type="InterPro" id="IPR003004">
    <property type="entry name" value="GspF/PilC"/>
</dbReference>
<dbReference type="GO" id="GO:0015628">
    <property type="term" value="P:protein secretion by the type II secretion system"/>
    <property type="evidence" value="ECO:0007669"/>
    <property type="project" value="TreeGrafter"/>
</dbReference>
<reference evidence="10" key="1">
    <citation type="journal article" date="2020" name="mSystems">
        <title>Genome- and Community-Level Interaction Insights into Carbon Utilization and Element Cycling Functions of Hydrothermarchaeota in Hydrothermal Sediment.</title>
        <authorList>
            <person name="Zhou Z."/>
            <person name="Liu Y."/>
            <person name="Xu W."/>
            <person name="Pan J."/>
            <person name="Luo Z.H."/>
            <person name="Li M."/>
        </authorList>
    </citation>
    <scope>NUCLEOTIDE SEQUENCE [LARGE SCALE GENOMIC DNA]</scope>
    <source>
        <strain evidence="10">HyVt-219</strain>
    </source>
</reference>
<dbReference type="Gene3D" id="1.20.81.30">
    <property type="entry name" value="Type II secretion system (T2SS), domain F"/>
    <property type="match status" value="2"/>
</dbReference>
<proteinExistence type="inferred from homology"/>
<evidence type="ECO:0000256" key="1">
    <source>
        <dbReference type="ARBA" id="ARBA00004429"/>
    </source>
</evidence>
<keyword evidence="5 8" id="KW-0812">Transmembrane</keyword>
<evidence type="ECO:0000256" key="3">
    <source>
        <dbReference type="ARBA" id="ARBA00022475"/>
    </source>
</evidence>